<dbReference type="Proteomes" id="UP000094455">
    <property type="component" value="Unassembled WGS sequence"/>
</dbReference>
<name>A0A1E3NLS7_9ASCO</name>
<proteinExistence type="predicted"/>
<feature type="transmembrane region" description="Helical" evidence="1">
    <location>
        <begin position="169"/>
        <end position="195"/>
    </location>
</feature>
<dbReference type="STRING" id="763406.A0A1E3NLS7"/>
<reference evidence="2 3" key="1">
    <citation type="journal article" date="2016" name="Proc. Natl. Acad. Sci. U.S.A.">
        <title>Comparative genomics of biotechnologically important yeasts.</title>
        <authorList>
            <person name="Riley R."/>
            <person name="Haridas S."/>
            <person name="Wolfe K.H."/>
            <person name="Lopes M.R."/>
            <person name="Hittinger C.T."/>
            <person name="Goeker M."/>
            <person name="Salamov A.A."/>
            <person name="Wisecaver J.H."/>
            <person name="Long T.M."/>
            <person name="Calvey C.H."/>
            <person name="Aerts A.L."/>
            <person name="Barry K.W."/>
            <person name="Choi C."/>
            <person name="Clum A."/>
            <person name="Coughlan A.Y."/>
            <person name="Deshpande S."/>
            <person name="Douglass A.P."/>
            <person name="Hanson S.J."/>
            <person name="Klenk H.-P."/>
            <person name="LaButti K.M."/>
            <person name="Lapidus A."/>
            <person name="Lindquist E.A."/>
            <person name="Lipzen A.M."/>
            <person name="Meier-Kolthoff J.P."/>
            <person name="Ohm R.A."/>
            <person name="Otillar R.P."/>
            <person name="Pangilinan J.L."/>
            <person name="Peng Y."/>
            <person name="Rokas A."/>
            <person name="Rosa C.A."/>
            <person name="Scheuner C."/>
            <person name="Sibirny A.A."/>
            <person name="Slot J.C."/>
            <person name="Stielow J.B."/>
            <person name="Sun H."/>
            <person name="Kurtzman C.P."/>
            <person name="Blackwell M."/>
            <person name="Grigoriev I.V."/>
            <person name="Jeffries T.W."/>
        </authorList>
    </citation>
    <scope>NUCLEOTIDE SEQUENCE [LARGE SCALE GENOMIC DNA]</scope>
    <source>
        <strain evidence="2 3">NRRL Y-2026</strain>
    </source>
</reference>
<evidence type="ECO:0000313" key="3">
    <source>
        <dbReference type="Proteomes" id="UP000094455"/>
    </source>
</evidence>
<dbReference type="InterPro" id="IPR013862">
    <property type="entry name" value="Kei1"/>
</dbReference>
<dbReference type="PANTHER" id="PTHR28077:SF1">
    <property type="entry name" value="INOSITOL PHOSPHORYLCERAMIDE SYNTHASE REGULATORY SUBUNIT KEI1"/>
    <property type="match status" value="1"/>
</dbReference>
<keyword evidence="3" id="KW-1185">Reference proteome</keyword>
<feature type="transmembrane region" description="Helical" evidence="1">
    <location>
        <begin position="14"/>
        <end position="33"/>
    </location>
</feature>
<dbReference type="AlphaFoldDB" id="A0A1E3NLS7"/>
<dbReference type="RefSeq" id="XP_019018129.1">
    <property type="nucleotide sequence ID" value="XM_019159680.1"/>
</dbReference>
<sequence>MEYKKTRRYLPKTFFRLITLQSGLELILLYTAINKMSGVFGLLSLFTNHKINFMQWTYYVLNTLVLIITVMCYLHIKKLTTAALANISLNTDSNLPTIKILAFFVLVYITDFFIGNIFMVYLTKMWFMEEYASSQTAAGSTSTVTKSARLIKRVSNVLSEQSASEVYEVFVSVVTVVVSEIIRIYFISIALSYYLRLRRRISRPCSGFGTYFVDFLDKLN</sequence>
<dbReference type="GO" id="GO:0070917">
    <property type="term" value="F:inositol phosphoceramide synthase regulator activity"/>
    <property type="evidence" value="ECO:0007669"/>
    <property type="project" value="InterPro"/>
</dbReference>
<keyword evidence="1" id="KW-1133">Transmembrane helix</keyword>
<dbReference type="Pfam" id="PF08552">
    <property type="entry name" value="Kei1"/>
    <property type="match status" value="1"/>
</dbReference>
<dbReference type="OrthoDB" id="3338076at2759"/>
<gene>
    <name evidence="2" type="ORF">PICMEDRAFT_105192</name>
</gene>
<dbReference type="GO" id="GO:0070916">
    <property type="term" value="C:inositol phosphoceramide synthase complex"/>
    <property type="evidence" value="ECO:0007669"/>
    <property type="project" value="TreeGrafter"/>
</dbReference>
<feature type="transmembrane region" description="Helical" evidence="1">
    <location>
        <begin position="53"/>
        <end position="76"/>
    </location>
</feature>
<keyword evidence="1" id="KW-0812">Transmembrane</keyword>
<protein>
    <submittedName>
        <fullName evidence="2">Uncharacterized protein</fullName>
    </submittedName>
</protein>
<dbReference type="GO" id="GO:0006673">
    <property type="term" value="P:inositol phosphoceramide metabolic process"/>
    <property type="evidence" value="ECO:0007669"/>
    <property type="project" value="InterPro"/>
</dbReference>
<keyword evidence="1" id="KW-0472">Membrane</keyword>
<organism evidence="2 3">
    <name type="scientific">Pichia membranifaciens NRRL Y-2026</name>
    <dbReference type="NCBI Taxonomy" id="763406"/>
    <lineage>
        <taxon>Eukaryota</taxon>
        <taxon>Fungi</taxon>
        <taxon>Dikarya</taxon>
        <taxon>Ascomycota</taxon>
        <taxon>Saccharomycotina</taxon>
        <taxon>Pichiomycetes</taxon>
        <taxon>Pichiales</taxon>
        <taxon>Pichiaceae</taxon>
        <taxon>Pichia</taxon>
    </lineage>
</organism>
<dbReference type="GO" id="GO:0000139">
    <property type="term" value="C:Golgi membrane"/>
    <property type="evidence" value="ECO:0007669"/>
    <property type="project" value="TreeGrafter"/>
</dbReference>
<dbReference type="GeneID" id="30176367"/>
<dbReference type="PANTHER" id="PTHR28077">
    <property type="entry name" value="INOSITOL PHOSPHORYLCERAMIDE SYNTHASE REGULATORY SUBUNIT KEI1"/>
    <property type="match status" value="1"/>
</dbReference>
<feature type="transmembrane region" description="Helical" evidence="1">
    <location>
        <begin position="97"/>
        <end position="122"/>
    </location>
</feature>
<accession>A0A1E3NLS7</accession>
<dbReference type="EMBL" id="KV454002">
    <property type="protein sequence ID" value="ODQ47016.1"/>
    <property type="molecule type" value="Genomic_DNA"/>
</dbReference>
<evidence type="ECO:0000256" key="1">
    <source>
        <dbReference type="SAM" id="Phobius"/>
    </source>
</evidence>
<evidence type="ECO:0000313" key="2">
    <source>
        <dbReference type="EMBL" id="ODQ47016.1"/>
    </source>
</evidence>